<dbReference type="InterPro" id="IPR037185">
    <property type="entry name" value="EmrE-like"/>
</dbReference>
<keyword evidence="1" id="KW-0472">Membrane</keyword>
<keyword evidence="1" id="KW-1133">Transmembrane helix</keyword>
<dbReference type="SUPFAM" id="SSF103481">
    <property type="entry name" value="Multidrug resistance efflux transporter EmrE"/>
    <property type="match status" value="1"/>
</dbReference>
<comment type="caution">
    <text evidence="2">The sequence shown here is derived from an EMBL/GenBank/DDBJ whole genome shotgun (WGS) entry which is preliminary data.</text>
</comment>
<dbReference type="AlphaFoldDB" id="A0A318KPZ1"/>
<sequence length="139" mass="14650">MKLIALLIILVSGVLYQICSKSIPSDVNPFIPLLCTYAVAFLCALLLAAASGGLAQIGTELKKVNRFSFLLGAVICFYELGFLLAYRHGFSLTTLPPLANILVIVAVCGIGLLFYGESMPPLHLAGLGLAVVGVILTIV</sequence>
<keyword evidence="1" id="KW-0812">Transmembrane</keyword>
<evidence type="ECO:0000256" key="1">
    <source>
        <dbReference type="SAM" id="Phobius"/>
    </source>
</evidence>
<evidence type="ECO:0000313" key="3">
    <source>
        <dbReference type="Proteomes" id="UP000247612"/>
    </source>
</evidence>
<gene>
    <name evidence="2" type="ORF">DES51_1096</name>
</gene>
<dbReference type="OrthoDB" id="2294582at2"/>
<feature type="transmembrane region" description="Helical" evidence="1">
    <location>
        <begin position="67"/>
        <end position="86"/>
    </location>
</feature>
<reference evidence="2 3" key="1">
    <citation type="submission" date="2018-05" db="EMBL/GenBank/DDBJ databases">
        <title>Genomic Encyclopedia of Type Strains, Phase IV (KMG-IV): sequencing the most valuable type-strain genomes for metagenomic binning, comparative biology and taxonomic classification.</title>
        <authorList>
            <person name="Goeker M."/>
        </authorList>
    </citation>
    <scope>NUCLEOTIDE SEQUENCE [LARGE SCALE GENOMIC DNA]</scope>
    <source>
        <strain evidence="2 3">JC118</strain>
    </source>
</reference>
<evidence type="ECO:0008006" key="4">
    <source>
        <dbReference type="Google" id="ProtNLM"/>
    </source>
</evidence>
<protein>
    <recommendedName>
        <fullName evidence="4">EamA-like transporter family protein</fullName>
    </recommendedName>
</protein>
<proteinExistence type="predicted"/>
<evidence type="ECO:0000313" key="2">
    <source>
        <dbReference type="EMBL" id="PXX77756.1"/>
    </source>
</evidence>
<dbReference type="RefSeq" id="WP_022938951.1">
    <property type="nucleotide sequence ID" value="NZ_CABKRQ010000007.1"/>
</dbReference>
<feature type="transmembrane region" description="Helical" evidence="1">
    <location>
        <begin position="98"/>
        <end position="115"/>
    </location>
</feature>
<dbReference type="Proteomes" id="UP000247612">
    <property type="component" value="Unassembled WGS sequence"/>
</dbReference>
<feature type="transmembrane region" description="Helical" evidence="1">
    <location>
        <begin position="30"/>
        <end position="55"/>
    </location>
</feature>
<feature type="transmembrane region" description="Helical" evidence="1">
    <location>
        <begin position="122"/>
        <end position="138"/>
    </location>
</feature>
<keyword evidence="3" id="KW-1185">Reference proteome</keyword>
<dbReference type="Gene3D" id="1.10.3730.20">
    <property type="match status" value="1"/>
</dbReference>
<dbReference type="STRING" id="1034346.GCA_000313565_02667"/>
<accession>A0A318KPZ1</accession>
<dbReference type="EMBL" id="QJKH01000009">
    <property type="protein sequence ID" value="PXX77756.1"/>
    <property type="molecule type" value="Genomic_DNA"/>
</dbReference>
<name>A0A318KPZ1_9FIRM</name>
<organism evidence="2 3">
    <name type="scientific">Dielma fastidiosa</name>
    <dbReference type="NCBI Taxonomy" id="1034346"/>
    <lineage>
        <taxon>Bacteria</taxon>
        <taxon>Bacillati</taxon>
        <taxon>Bacillota</taxon>
        <taxon>Erysipelotrichia</taxon>
        <taxon>Erysipelotrichales</taxon>
        <taxon>Erysipelotrichaceae</taxon>
        <taxon>Dielma</taxon>
    </lineage>
</organism>